<evidence type="ECO:0000259" key="9">
    <source>
        <dbReference type="SMART" id="SM00650"/>
    </source>
</evidence>
<dbReference type="GO" id="GO:0052908">
    <property type="term" value="F:16S rRNA (adenine(1518)-N(6)/adenine(1519)-N(6))-dimethyltransferase activity"/>
    <property type="evidence" value="ECO:0007669"/>
    <property type="project" value="UniProtKB-EC"/>
</dbReference>
<comment type="catalytic activity">
    <reaction evidence="7">
        <text>adenosine(1518)/adenosine(1519) in 16S rRNA + 4 S-adenosyl-L-methionine = N(6)-dimethyladenosine(1518)/N(6)-dimethyladenosine(1519) in 16S rRNA + 4 S-adenosyl-L-homocysteine + 4 H(+)</text>
        <dbReference type="Rhea" id="RHEA:19609"/>
        <dbReference type="Rhea" id="RHEA-COMP:10232"/>
        <dbReference type="Rhea" id="RHEA-COMP:10233"/>
        <dbReference type="ChEBI" id="CHEBI:15378"/>
        <dbReference type="ChEBI" id="CHEBI:57856"/>
        <dbReference type="ChEBI" id="CHEBI:59789"/>
        <dbReference type="ChEBI" id="CHEBI:74411"/>
        <dbReference type="ChEBI" id="CHEBI:74493"/>
        <dbReference type="EC" id="2.1.1.182"/>
    </reaction>
</comment>
<keyword evidence="1 7" id="KW-0963">Cytoplasm</keyword>
<name>A0A4S2AFX8_9BACE</name>
<evidence type="ECO:0000256" key="6">
    <source>
        <dbReference type="ARBA" id="ARBA00022884"/>
    </source>
</evidence>
<feature type="binding site" evidence="7 8">
    <location>
        <position position="61"/>
    </location>
    <ligand>
        <name>S-adenosyl-L-methionine</name>
        <dbReference type="ChEBI" id="CHEBI:59789"/>
    </ligand>
</feature>
<dbReference type="InterPro" id="IPR020598">
    <property type="entry name" value="rRNA_Ade_methylase_Trfase_N"/>
</dbReference>
<feature type="binding site" evidence="7 8">
    <location>
        <position position="40"/>
    </location>
    <ligand>
        <name>S-adenosyl-L-methionine</name>
        <dbReference type="ChEBI" id="CHEBI:59789"/>
    </ligand>
</feature>
<gene>
    <name evidence="7 10" type="primary">rsmA</name>
    <name evidence="7" type="synonym">ksgA</name>
    <name evidence="10" type="ORF">E5355_17370</name>
</gene>
<evidence type="ECO:0000256" key="4">
    <source>
        <dbReference type="ARBA" id="ARBA00022679"/>
    </source>
</evidence>
<dbReference type="FunFam" id="1.10.8.100:FF:000001">
    <property type="entry name" value="Ribosomal RNA small subunit methyltransferase A"/>
    <property type="match status" value="1"/>
</dbReference>
<dbReference type="SUPFAM" id="SSF53335">
    <property type="entry name" value="S-adenosyl-L-methionine-dependent methyltransferases"/>
    <property type="match status" value="1"/>
</dbReference>
<evidence type="ECO:0000313" key="11">
    <source>
        <dbReference type="Proteomes" id="UP000310532"/>
    </source>
</evidence>
<dbReference type="PANTHER" id="PTHR11727:SF7">
    <property type="entry name" value="DIMETHYLADENOSINE TRANSFERASE-RELATED"/>
    <property type="match status" value="1"/>
</dbReference>
<dbReference type="EC" id="2.1.1.182" evidence="7"/>
<dbReference type="NCBIfam" id="TIGR00755">
    <property type="entry name" value="ksgA"/>
    <property type="match status" value="1"/>
</dbReference>
<evidence type="ECO:0000256" key="3">
    <source>
        <dbReference type="ARBA" id="ARBA00022603"/>
    </source>
</evidence>
<comment type="function">
    <text evidence="7">Specifically dimethylates two adjacent adenosines (A1518 and A1519) in the loop of a conserved hairpin near the 3'-end of 16S rRNA in the 30S particle. May play a critical role in biogenesis of 30S subunits.</text>
</comment>
<keyword evidence="3 7" id="KW-0489">Methyltransferase</keyword>
<dbReference type="GO" id="GO:0005829">
    <property type="term" value="C:cytosol"/>
    <property type="evidence" value="ECO:0007669"/>
    <property type="project" value="TreeGrafter"/>
</dbReference>
<evidence type="ECO:0000256" key="8">
    <source>
        <dbReference type="PROSITE-ProRule" id="PRU01026"/>
    </source>
</evidence>
<feature type="domain" description="Ribosomal RNA adenine methylase transferase N-terminal" evidence="9">
    <location>
        <begin position="20"/>
        <end position="190"/>
    </location>
</feature>
<feature type="binding site" evidence="7 8">
    <location>
        <position position="13"/>
    </location>
    <ligand>
        <name>S-adenosyl-L-methionine</name>
        <dbReference type="ChEBI" id="CHEBI:59789"/>
    </ligand>
</feature>
<feature type="binding site" evidence="7 8">
    <location>
        <position position="105"/>
    </location>
    <ligand>
        <name>S-adenosyl-L-methionine</name>
        <dbReference type="ChEBI" id="CHEBI:59789"/>
    </ligand>
</feature>
<feature type="binding site" evidence="7 8">
    <location>
        <position position="85"/>
    </location>
    <ligand>
        <name>S-adenosyl-L-methionine</name>
        <dbReference type="ChEBI" id="CHEBI:59789"/>
    </ligand>
</feature>
<keyword evidence="5 7" id="KW-0949">S-adenosyl-L-methionine</keyword>
<dbReference type="Gene3D" id="3.40.50.150">
    <property type="entry name" value="Vaccinia Virus protein VP39"/>
    <property type="match status" value="1"/>
</dbReference>
<dbReference type="Gene3D" id="1.10.8.100">
    <property type="entry name" value="Ribosomal RNA adenine dimethylase-like, domain 2"/>
    <property type="match status" value="1"/>
</dbReference>
<dbReference type="InterPro" id="IPR011530">
    <property type="entry name" value="rRNA_adenine_dimethylase"/>
</dbReference>
<evidence type="ECO:0000256" key="5">
    <source>
        <dbReference type="ARBA" id="ARBA00022691"/>
    </source>
</evidence>
<dbReference type="InterPro" id="IPR029063">
    <property type="entry name" value="SAM-dependent_MTases_sf"/>
</dbReference>
<comment type="subcellular location">
    <subcellularLocation>
        <location evidence="7">Cytoplasm</location>
    </subcellularLocation>
</comment>
<sequence length="264" mass="30237">MKLVKPKKFLGQHFLNDLKVAQDIADTVDTCPGIPILEVGPGMGVLTQFLLPKERNVKVVELDYESVAYLREAYPQLEDNIIEDDFLKMNLQQLFGGHPFVLTGNYPYNISSQIFFKMLEYKDLIPCCTGMIQKEVAERIAAGPGSKTYGILSVLIQAWYKVEYLFTVHEHVFNPPPKVKSAVIRMMRNETHDLGCDEKLFKQVVKTTFNQRRKTLRNSIKPILGKDCPLTEDVLFNKRPEQLSVKEFIQLTNQVEQALKTIND</sequence>
<keyword evidence="6 7" id="KW-0694">RNA-binding</keyword>
<dbReference type="GO" id="GO:0003723">
    <property type="term" value="F:RNA binding"/>
    <property type="evidence" value="ECO:0007669"/>
    <property type="project" value="UniProtKB-UniRule"/>
</dbReference>
<dbReference type="HAMAP" id="MF_00607">
    <property type="entry name" value="16SrRNA_methyltr_A"/>
    <property type="match status" value="1"/>
</dbReference>
<organism evidence="10 11">
    <name type="scientific">Bacteroides muris</name>
    <name type="common">ex Afrizal et al. 2022</name>
    <dbReference type="NCBI Taxonomy" id="2516960"/>
    <lineage>
        <taxon>Bacteria</taxon>
        <taxon>Pseudomonadati</taxon>
        <taxon>Bacteroidota</taxon>
        <taxon>Bacteroidia</taxon>
        <taxon>Bacteroidales</taxon>
        <taxon>Bacteroidaceae</taxon>
        <taxon>Bacteroides</taxon>
    </lineage>
</organism>
<dbReference type="AlphaFoldDB" id="A0A4S2AFX8"/>
<dbReference type="PROSITE" id="PS01131">
    <property type="entry name" value="RRNA_A_DIMETH"/>
    <property type="match status" value="1"/>
</dbReference>
<proteinExistence type="inferred from homology"/>
<dbReference type="FunFam" id="3.40.50.150:FF:000157">
    <property type="entry name" value="Ribosomal RNA small subunit methyltransferase A"/>
    <property type="match status" value="1"/>
</dbReference>
<dbReference type="SMART" id="SM00650">
    <property type="entry name" value="rADc"/>
    <property type="match status" value="1"/>
</dbReference>
<keyword evidence="11" id="KW-1185">Reference proteome</keyword>
<comment type="caution">
    <text evidence="10">The sequence shown here is derived from an EMBL/GenBank/DDBJ whole genome shotgun (WGS) entry which is preliminary data.</text>
</comment>
<dbReference type="PANTHER" id="PTHR11727">
    <property type="entry name" value="DIMETHYLADENOSINE TRANSFERASE"/>
    <property type="match status" value="1"/>
</dbReference>
<dbReference type="PROSITE" id="PS51689">
    <property type="entry name" value="SAM_RNA_A_N6_MT"/>
    <property type="match status" value="1"/>
</dbReference>
<evidence type="ECO:0000256" key="1">
    <source>
        <dbReference type="ARBA" id="ARBA00022490"/>
    </source>
</evidence>
<comment type="similarity">
    <text evidence="7">Belongs to the class I-like SAM-binding methyltransferase superfamily. rRNA adenine N(6)-methyltransferase family. RsmA subfamily.</text>
</comment>
<dbReference type="InterPro" id="IPR020596">
    <property type="entry name" value="rRNA_Ade_Mease_Trfase_CS"/>
</dbReference>
<dbReference type="EMBL" id="SRYZ01000064">
    <property type="protein sequence ID" value="TGX99574.1"/>
    <property type="molecule type" value="Genomic_DNA"/>
</dbReference>
<feature type="binding site" evidence="7 8">
    <location>
        <position position="15"/>
    </location>
    <ligand>
        <name>S-adenosyl-L-methionine</name>
        <dbReference type="ChEBI" id="CHEBI:59789"/>
    </ligand>
</feature>
<dbReference type="InterPro" id="IPR023165">
    <property type="entry name" value="rRNA_Ade_diMease-like_C"/>
</dbReference>
<evidence type="ECO:0000256" key="2">
    <source>
        <dbReference type="ARBA" id="ARBA00022552"/>
    </source>
</evidence>
<keyword evidence="4 7" id="KW-0808">Transferase</keyword>
<dbReference type="InterPro" id="IPR001737">
    <property type="entry name" value="KsgA/Erm"/>
</dbReference>
<keyword evidence="2 7" id="KW-0698">rRNA processing</keyword>
<dbReference type="Proteomes" id="UP000310532">
    <property type="component" value="Unassembled WGS sequence"/>
</dbReference>
<protein>
    <recommendedName>
        <fullName evidence="7">Ribosomal RNA small subunit methyltransferase A</fullName>
        <ecNumber evidence="7">2.1.1.182</ecNumber>
    </recommendedName>
    <alternativeName>
        <fullName evidence="7">16S rRNA (adenine(1518)-N(6)/adenine(1519)-N(6))-dimethyltransferase</fullName>
    </alternativeName>
    <alternativeName>
        <fullName evidence="7">16S rRNA dimethyladenosine transferase</fullName>
    </alternativeName>
    <alternativeName>
        <fullName evidence="7">16S rRNA dimethylase</fullName>
    </alternativeName>
    <alternativeName>
        <fullName evidence="7">S-adenosylmethionine-6-N', N'-adenosyl(rRNA) dimethyltransferase</fullName>
    </alternativeName>
</protein>
<accession>A0A4S2AFX8</accession>
<evidence type="ECO:0000256" key="7">
    <source>
        <dbReference type="HAMAP-Rule" id="MF_00607"/>
    </source>
</evidence>
<dbReference type="RefSeq" id="WP_136011316.1">
    <property type="nucleotide sequence ID" value="NZ_SRYZ01000064.1"/>
</dbReference>
<evidence type="ECO:0000313" key="10">
    <source>
        <dbReference type="EMBL" id="TGX99574.1"/>
    </source>
</evidence>
<reference evidence="10 11" key="1">
    <citation type="submission" date="2019-04" db="EMBL/GenBank/DDBJ databases">
        <title>Microbes associate with the intestines of laboratory mice.</title>
        <authorList>
            <person name="Navarre W."/>
            <person name="Wong E."/>
            <person name="Huang K."/>
            <person name="Tropini C."/>
            <person name="Ng K."/>
            <person name="Yu B."/>
        </authorList>
    </citation>
    <scope>NUCLEOTIDE SEQUENCE [LARGE SCALE GENOMIC DNA]</scope>
    <source>
        <strain evidence="10 11">NM69_E16B</strain>
    </source>
</reference>
<dbReference type="Pfam" id="PF00398">
    <property type="entry name" value="RrnaAD"/>
    <property type="match status" value="1"/>
</dbReference>